<name>A0ABP9ZPR1_9GAMM</name>
<reference evidence="1 2" key="1">
    <citation type="submission" date="2024-04" db="EMBL/GenBank/DDBJ databases">
        <title>Draft genome sequence of Halopseudomonas sabulinigri NBRC 116187.</title>
        <authorList>
            <person name="Miyakawa T."/>
            <person name="Kusuya Y."/>
            <person name="Miura T."/>
        </authorList>
    </citation>
    <scope>NUCLEOTIDE SEQUENCE [LARGE SCALE GENOMIC DNA]</scope>
    <source>
        <strain evidence="1 2">4NH20-0042</strain>
    </source>
</reference>
<evidence type="ECO:0000313" key="1">
    <source>
        <dbReference type="EMBL" id="GAA6131456.1"/>
    </source>
</evidence>
<evidence type="ECO:0000313" key="2">
    <source>
        <dbReference type="Proteomes" id="UP001486808"/>
    </source>
</evidence>
<protein>
    <submittedName>
        <fullName evidence="1">Uncharacterized protein</fullName>
    </submittedName>
</protein>
<keyword evidence="2" id="KW-1185">Reference proteome</keyword>
<gene>
    <name evidence="1" type="ORF">NBRC116187_18160</name>
</gene>
<dbReference type="EMBL" id="BAABWD010000001">
    <property type="protein sequence ID" value="GAA6131456.1"/>
    <property type="molecule type" value="Genomic_DNA"/>
</dbReference>
<dbReference type="Proteomes" id="UP001486808">
    <property type="component" value="Unassembled WGS sequence"/>
</dbReference>
<comment type="caution">
    <text evidence="1">The sequence shown here is derived from an EMBL/GenBank/DDBJ whole genome shotgun (WGS) entry which is preliminary data.</text>
</comment>
<accession>A0ABP9ZPR1</accession>
<proteinExistence type="predicted"/>
<organism evidence="1 2">
    <name type="scientific">Halopseudomonas sabulinigri</name>
    <dbReference type="NCBI Taxonomy" id="472181"/>
    <lineage>
        <taxon>Bacteria</taxon>
        <taxon>Pseudomonadati</taxon>
        <taxon>Pseudomonadota</taxon>
        <taxon>Gammaproteobacteria</taxon>
        <taxon>Pseudomonadales</taxon>
        <taxon>Pseudomonadaceae</taxon>
        <taxon>Halopseudomonas</taxon>
    </lineage>
</organism>
<sequence length="62" mass="6762">MSKGARKHLQADWLEQKRLPSGAVGRVGCSYIKSARRSVLLISNFALTASWGKCMSISPNTP</sequence>